<evidence type="ECO:0000256" key="11">
    <source>
        <dbReference type="RuleBase" id="RU003983"/>
    </source>
</evidence>
<dbReference type="AlphaFoldDB" id="A0A0A8WYJ8"/>
<dbReference type="CDD" id="cd07335">
    <property type="entry name" value="M48B_HtpX_like"/>
    <property type="match status" value="1"/>
</dbReference>
<dbReference type="GO" id="GO:0005886">
    <property type="term" value="C:plasma membrane"/>
    <property type="evidence" value="ECO:0007669"/>
    <property type="project" value="UniProtKB-SubCell"/>
</dbReference>
<dbReference type="GO" id="GO:0046872">
    <property type="term" value="F:metal ion binding"/>
    <property type="evidence" value="ECO:0007669"/>
    <property type="project" value="UniProtKB-KW"/>
</dbReference>
<keyword evidence="7 11" id="KW-0862">Zinc</keyword>
<keyword evidence="4 12" id="KW-0812">Transmembrane</keyword>
<feature type="transmembrane region" description="Helical" evidence="12">
    <location>
        <begin position="12"/>
        <end position="32"/>
    </location>
</feature>
<comment type="similarity">
    <text evidence="11">Belongs to the peptidase M48 family.</text>
</comment>
<dbReference type="InterPro" id="IPR050083">
    <property type="entry name" value="HtpX_protease"/>
</dbReference>
<evidence type="ECO:0000256" key="12">
    <source>
        <dbReference type="SAM" id="Phobius"/>
    </source>
</evidence>
<sequence length="296" mass="33979">MEKQLKTGFISRILWLFGFNVTIIISIIVITQGAMNEFIPFLLIYALTMPFFSLMFSKYYVKKAYKLTILDDNYTYDDDIEWYREKVYELCKRAGMKKMPEVAIYTSNDKNAFATGRSKNKSLIAVSTGLLYGMSEEAVEAVIAHEVAHIVNGDMVTQTLLQSSLRMIIGVIILPITLYRLIALFVSDNENIFVYYIILFVEIIVTTILLFISSLFIKSFSRKREFKADHLAAQLTTPANMILALKELDGPAQLLKSQKKYAAIQFNGMGRFLDIFSTHPSINRRIKYIEKKFTNL</sequence>
<evidence type="ECO:0000256" key="4">
    <source>
        <dbReference type="ARBA" id="ARBA00022692"/>
    </source>
</evidence>
<keyword evidence="14" id="KW-0346">Stress response</keyword>
<dbReference type="PANTHER" id="PTHR43221:SF1">
    <property type="entry name" value="PROTEASE HTPX"/>
    <property type="match status" value="1"/>
</dbReference>
<dbReference type="RefSeq" id="WP_052442029.1">
    <property type="nucleotide sequence ID" value="NZ_BASE01000004.1"/>
</dbReference>
<reference evidence="14 15" key="1">
    <citation type="submission" date="2013-06" db="EMBL/GenBank/DDBJ databases">
        <title>Whole genome shotgun sequence of Bacillus selenatarsenatis SF-1.</title>
        <authorList>
            <person name="Kuroda M."/>
            <person name="Sei K."/>
            <person name="Yamashita M."/>
            <person name="Ike M."/>
        </authorList>
    </citation>
    <scope>NUCLEOTIDE SEQUENCE [LARGE SCALE GENOMIC DNA]</scope>
    <source>
        <strain evidence="14 15">SF-1</strain>
    </source>
</reference>
<evidence type="ECO:0000256" key="10">
    <source>
        <dbReference type="ARBA" id="ARBA00023136"/>
    </source>
</evidence>
<feature type="domain" description="Peptidase M48" evidence="13">
    <location>
        <begin position="82"/>
        <end position="291"/>
    </location>
</feature>
<keyword evidence="5" id="KW-0479">Metal-binding</keyword>
<keyword evidence="10 12" id="KW-0472">Membrane</keyword>
<evidence type="ECO:0000256" key="5">
    <source>
        <dbReference type="ARBA" id="ARBA00022723"/>
    </source>
</evidence>
<keyword evidence="6 11" id="KW-0378">Hydrolase</keyword>
<comment type="subcellular location">
    <subcellularLocation>
        <location evidence="1">Cell membrane</location>
        <topology evidence="1">Multi-pass membrane protein</topology>
    </subcellularLocation>
</comment>
<dbReference type="Pfam" id="PF01435">
    <property type="entry name" value="Peptidase_M48"/>
    <property type="match status" value="1"/>
</dbReference>
<keyword evidence="8 12" id="KW-1133">Transmembrane helix</keyword>
<keyword evidence="9 11" id="KW-0482">Metalloprotease</keyword>
<evidence type="ECO:0000256" key="9">
    <source>
        <dbReference type="ARBA" id="ARBA00023049"/>
    </source>
</evidence>
<evidence type="ECO:0000313" key="14">
    <source>
        <dbReference type="EMBL" id="GAM12034.1"/>
    </source>
</evidence>
<dbReference type="PANTHER" id="PTHR43221">
    <property type="entry name" value="PROTEASE HTPX"/>
    <property type="match status" value="1"/>
</dbReference>
<evidence type="ECO:0000259" key="13">
    <source>
        <dbReference type="Pfam" id="PF01435"/>
    </source>
</evidence>
<evidence type="ECO:0000256" key="8">
    <source>
        <dbReference type="ARBA" id="ARBA00022989"/>
    </source>
</evidence>
<evidence type="ECO:0000256" key="3">
    <source>
        <dbReference type="ARBA" id="ARBA00022670"/>
    </source>
</evidence>
<dbReference type="STRING" id="1321606.SAMD00020551_0153"/>
<keyword evidence="3 11" id="KW-0645">Protease</keyword>
<evidence type="ECO:0000256" key="6">
    <source>
        <dbReference type="ARBA" id="ARBA00022801"/>
    </source>
</evidence>
<organism evidence="14 15">
    <name type="scientific">Mesobacillus selenatarsenatis (strain DSM 18680 / JCM 14380 / FERM P-15431 / SF-1)</name>
    <dbReference type="NCBI Taxonomy" id="1321606"/>
    <lineage>
        <taxon>Bacteria</taxon>
        <taxon>Bacillati</taxon>
        <taxon>Bacillota</taxon>
        <taxon>Bacilli</taxon>
        <taxon>Bacillales</taxon>
        <taxon>Bacillaceae</taxon>
        <taxon>Mesobacillus</taxon>
    </lineage>
</organism>
<feature type="transmembrane region" description="Helical" evidence="12">
    <location>
        <begin position="38"/>
        <end position="56"/>
    </location>
</feature>
<dbReference type="Gene3D" id="3.30.2010.10">
    <property type="entry name" value="Metalloproteases ('zincins'), catalytic domain"/>
    <property type="match status" value="1"/>
</dbReference>
<keyword evidence="15" id="KW-1185">Reference proteome</keyword>
<evidence type="ECO:0000256" key="7">
    <source>
        <dbReference type="ARBA" id="ARBA00022833"/>
    </source>
</evidence>
<keyword evidence="2" id="KW-1003">Cell membrane</keyword>
<accession>A0A0A8WYJ8</accession>
<comment type="caution">
    <text evidence="14">The sequence shown here is derived from an EMBL/GenBank/DDBJ whole genome shotgun (WGS) entry which is preliminary data.</text>
</comment>
<evidence type="ECO:0000313" key="15">
    <source>
        <dbReference type="Proteomes" id="UP000031014"/>
    </source>
</evidence>
<comment type="cofactor">
    <cofactor evidence="11">
        <name>Zn(2+)</name>
        <dbReference type="ChEBI" id="CHEBI:29105"/>
    </cofactor>
    <text evidence="11">Binds 1 zinc ion per subunit.</text>
</comment>
<protein>
    <submittedName>
        <fullName evidence="14">Heat shock protease</fullName>
    </submittedName>
</protein>
<dbReference type="GO" id="GO:0006508">
    <property type="term" value="P:proteolysis"/>
    <property type="evidence" value="ECO:0007669"/>
    <property type="project" value="UniProtKB-KW"/>
</dbReference>
<gene>
    <name evidence="14" type="ORF">SAMD00020551_0153</name>
</gene>
<dbReference type="Proteomes" id="UP000031014">
    <property type="component" value="Unassembled WGS sequence"/>
</dbReference>
<feature type="transmembrane region" description="Helical" evidence="12">
    <location>
        <begin position="165"/>
        <end position="186"/>
    </location>
</feature>
<dbReference type="GO" id="GO:0004222">
    <property type="term" value="F:metalloendopeptidase activity"/>
    <property type="evidence" value="ECO:0007669"/>
    <property type="project" value="InterPro"/>
</dbReference>
<evidence type="ECO:0000256" key="1">
    <source>
        <dbReference type="ARBA" id="ARBA00004651"/>
    </source>
</evidence>
<feature type="transmembrane region" description="Helical" evidence="12">
    <location>
        <begin position="192"/>
        <end position="217"/>
    </location>
</feature>
<evidence type="ECO:0000256" key="2">
    <source>
        <dbReference type="ARBA" id="ARBA00022475"/>
    </source>
</evidence>
<dbReference type="InterPro" id="IPR001915">
    <property type="entry name" value="Peptidase_M48"/>
</dbReference>
<dbReference type="EMBL" id="BASE01000004">
    <property type="protein sequence ID" value="GAM12034.1"/>
    <property type="molecule type" value="Genomic_DNA"/>
</dbReference>
<name>A0A0A8WYJ8_MESS1</name>
<proteinExistence type="inferred from homology"/>